<gene>
    <name evidence="3" type="ORF">GGQ73_003217</name>
</gene>
<dbReference type="GO" id="GO:0015074">
    <property type="term" value="P:DNA integration"/>
    <property type="evidence" value="ECO:0007669"/>
    <property type="project" value="InterPro"/>
</dbReference>
<feature type="domain" description="HTH Mu-type" evidence="2">
    <location>
        <begin position="15"/>
        <end position="86"/>
    </location>
</feature>
<dbReference type="PROSITE" id="PS50994">
    <property type="entry name" value="INTEGRASE"/>
    <property type="match status" value="1"/>
</dbReference>
<dbReference type="GO" id="GO:0003677">
    <property type="term" value="F:DNA binding"/>
    <property type="evidence" value="ECO:0007669"/>
    <property type="project" value="InterPro"/>
</dbReference>
<reference evidence="3 4" key="1">
    <citation type="submission" date="2020-08" db="EMBL/GenBank/DDBJ databases">
        <title>Genomic Encyclopedia of Type Strains, Phase IV (KMG-IV): sequencing the most valuable type-strain genomes for metagenomic binning, comparative biology and taxonomic classification.</title>
        <authorList>
            <person name="Goeker M."/>
        </authorList>
    </citation>
    <scope>NUCLEOTIDE SEQUENCE [LARGE SCALE GENOMIC DNA]</scope>
    <source>
        <strain evidence="3 4">DSM 26438</strain>
    </source>
</reference>
<dbReference type="InterPro" id="IPR003314">
    <property type="entry name" value="Mu-type_HTH"/>
</dbReference>
<feature type="domain" description="Integrase catalytic" evidence="1">
    <location>
        <begin position="291"/>
        <end position="485"/>
    </location>
</feature>
<sequence length="751" mass="83229">MSIVAFPQSKSSLKEWLTAREIAAEALPGMPTSESAVIRYARRENWQSVPSMCRSRNGAGGGLEYSYRLFPTLAQVTYVQRYMVVGGEAPALEPAPASALPSSNLTDRARQERDARLAVIAAFETFAKGLTNMAMQARMFIFVDRWNMNMIQADEWVKKLLPQISQRSVFRWIAAKKSGAKDTLAVDRSEARKGTGLLDTANGGEVKSFILAWIARNPALSADIIRGYCEDMFGSELVDRNGVLKALPPPRTFQHFIAALKASEKVVLTKITNPDSYRSTMKLSGTGTYRHIDEPNALWMIDASPVDALCTDGRHSLYACIDIATRRLVITLSKTPRASAVSLMMRKAILKWGAAKVIKTDNGSDFVAVSIKRLFADLNVTPDISDAYTPEQKGHVERVIRTFQHEVCPQLPGYIGHNVADRKAIEGRKSFSQRLGADDKELFEVELTAEQLQRHIDDWLEYRYHERNHGGLKDRTPNSVAAASTAKITRVDERALDALLMPVAGKNGYRKMTKQGIKNGLHYLSGSIMVGTEVFCRLDPLDMGRMYVFDANDGRFLDVAICPELADVNPQAYVKAQKQIAADLIREKEREIKADIRELKKGPSGIERTIRLAKKKAAERDAASANVIQLPKREEQLVTPALTAALDSITQPRVALPKSLNEAAAQLHEAIVREAEAKTTAKVIHLDPDAGLSETARHFKWAMAMEEAIAGGVELDDATAGRLVRFQGTAAYQSMKDCLKDFGMENTLRMF</sequence>
<dbReference type="Pfam" id="PF00665">
    <property type="entry name" value="rve"/>
    <property type="match status" value="1"/>
</dbReference>
<proteinExistence type="predicted"/>
<comment type="caution">
    <text evidence="3">The sequence shown here is derived from an EMBL/GenBank/DDBJ whole genome shotgun (WGS) entry which is preliminary data.</text>
</comment>
<dbReference type="RefSeq" id="WP_183897106.1">
    <property type="nucleotide sequence ID" value="NZ_JACIDV010000009.1"/>
</dbReference>
<dbReference type="Pfam" id="PF09299">
    <property type="entry name" value="Mu-transpos_C"/>
    <property type="match status" value="1"/>
</dbReference>
<dbReference type="Gene3D" id="3.30.420.10">
    <property type="entry name" value="Ribonuclease H-like superfamily/Ribonuclease H"/>
    <property type="match status" value="1"/>
</dbReference>
<organism evidence="3 4">
    <name type="scientific">Rhizobium skierniewicense</name>
    <dbReference type="NCBI Taxonomy" id="984260"/>
    <lineage>
        <taxon>Bacteria</taxon>
        <taxon>Pseudomonadati</taxon>
        <taxon>Pseudomonadota</taxon>
        <taxon>Alphaproteobacteria</taxon>
        <taxon>Hyphomicrobiales</taxon>
        <taxon>Rhizobiaceae</taxon>
        <taxon>Rhizobium/Agrobacterium group</taxon>
        <taxon>Rhizobium</taxon>
    </lineage>
</organism>
<dbReference type="Proteomes" id="UP000565286">
    <property type="component" value="Unassembled WGS sequence"/>
</dbReference>
<dbReference type="SUPFAM" id="SSF46955">
    <property type="entry name" value="Putative DNA-binding domain"/>
    <property type="match status" value="1"/>
</dbReference>
<name>A0A7W6CHJ8_9HYPH</name>
<evidence type="ECO:0000259" key="1">
    <source>
        <dbReference type="PROSITE" id="PS50994"/>
    </source>
</evidence>
<dbReference type="InterPro" id="IPR015378">
    <property type="entry name" value="Transposase-like_Mu_C"/>
</dbReference>
<accession>A0A7W6CHJ8</accession>
<evidence type="ECO:0000313" key="3">
    <source>
        <dbReference type="EMBL" id="MBB3947251.1"/>
    </source>
</evidence>
<dbReference type="Gene3D" id="1.10.10.10">
    <property type="entry name" value="Winged helix-like DNA-binding domain superfamily/Winged helix DNA-binding domain"/>
    <property type="match status" value="1"/>
</dbReference>
<keyword evidence="4" id="KW-1185">Reference proteome</keyword>
<dbReference type="EMBL" id="JACIDV010000009">
    <property type="protein sequence ID" value="MBB3947251.1"/>
    <property type="molecule type" value="Genomic_DNA"/>
</dbReference>
<dbReference type="InterPro" id="IPR009061">
    <property type="entry name" value="DNA-bd_dom_put_sf"/>
</dbReference>
<evidence type="ECO:0000313" key="4">
    <source>
        <dbReference type="Proteomes" id="UP000565286"/>
    </source>
</evidence>
<dbReference type="InterPro" id="IPR036388">
    <property type="entry name" value="WH-like_DNA-bd_sf"/>
</dbReference>
<protein>
    <submittedName>
        <fullName evidence="3">Transposase InsO family protein</fullName>
    </submittedName>
</protein>
<dbReference type="PROSITE" id="PS51702">
    <property type="entry name" value="HTH_MU"/>
    <property type="match status" value="1"/>
</dbReference>
<dbReference type="AlphaFoldDB" id="A0A7W6CHJ8"/>
<evidence type="ECO:0000259" key="2">
    <source>
        <dbReference type="PROSITE" id="PS51702"/>
    </source>
</evidence>
<dbReference type="InterPro" id="IPR001584">
    <property type="entry name" value="Integrase_cat-core"/>
</dbReference>
<dbReference type="InterPro" id="IPR036397">
    <property type="entry name" value="RNaseH_sf"/>
</dbReference>
<dbReference type="InterPro" id="IPR012337">
    <property type="entry name" value="RNaseH-like_sf"/>
</dbReference>
<dbReference type="SUPFAM" id="SSF53098">
    <property type="entry name" value="Ribonuclease H-like"/>
    <property type="match status" value="1"/>
</dbReference>